<feature type="transmembrane region" description="Helical" evidence="7">
    <location>
        <begin position="67"/>
        <end position="86"/>
    </location>
</feature>
<evidence type="ECO:0000256" key="4">
    <source>
        <dbReference type="ARBA" id="ARBA00022989"/>
    </source>
</evidence>
<evidence type="ECO:0000313" key="10">
    <source>
        <dbReference type="Proteomes" id="UP001251870"/>
    </source>
</evidence>
<dbReference type="PROSITE" id="PS50850">
    <property type="entry name" value="MFS"/>
    <property type="match status" value="1"/>
</dbReference>
<dbReference type="InterPro" id="IPR036259">
    <property type="entry name" value="MFS_trans_sf"/>
</dbReference>
<keyword evidence="5 7" id="KW-0472">Membrane</keyword>
<dbReference type="InterPro" id="IPR050189">
    <property type="entry name" value="MFS_Efflux_Transporters"/>
</dbReference>
<name>A0ABU2DRT3_9MICC</name>
<dbReference type="InterPro" id="IPR020846">
    <property type="entry name" value="MFS_dom"/>
</dbReference>
<protein>
    <recommendedName>
        <fullName evidence="8">Major facilitator superfamily (MFS) profile domain-containing protein</fullName>
    </recommendedName>
</protein>
<dbReference type="RefSeq" id="WP_310548200.1">
    <property type="nucleotide sequence ID" value="NZ_JAVKGR010000005.1"/>
</dbReference>
<keyword evidence="3 7" id="KW-0812">Transmembrane</keyword>
<feature type="compositionally biased region" description="Low complexity" evidence="6">
    <location>
        <begin position="7"/>
        <end position="22"/>
    </location>
</feature>
<keyword evidence="4 7" id="KW-1133">Transmembrane helix</keyword>
<proteinExistence type="predicted"/>
<gene>
    <name evidence="9" type="ORF">RIL96_06500</name>
</gene>
<evidence type="ECO:0000256" key="5">
    <source>
        <dbReference type="ARBA" id="ARBA00023136"/>
    </source>
</evidence>
<dbReference type="EMBL" id="JAVKGR010000005">
    <property type="protein sequence ID" value="MDR8019213.1"/>
    <property type="molecule type" value="Genomic_DNA"/>
</dbReference>
<keyword evidence="2" id="KW-1003">Cell membrane</keyword>
<comment type="caution">
    <text evidence="9">The sequence shown here is derived from an EMBL/GenBank/DDBJ whole genome shotgun (WGS) entry which is preliminary data.</text>
</comment>
<sequence>MATTVPPSSESTGGTEASSPSTAATRRKAALALLALSVGGFGIGLTEFVIAGLLTEVAGDLGVSISQAGHLVGVYALAVVPGALVITRVC</sequence>
<dbReference type="Gene3D" id="1.20.1250.20">
    <property type="entry name" value="MFS general substrate transporter like domains"/>
    <property type="match status" value="1"/>
</dbReference>
<dbReference type="PANTHER" id="PTHR43124:SF3">
    <property type="entry name" value="CHLORAMPHENICOL EFFLUX PUMP RV0191"/>
    <property type="match status" value="1"/>
</dbReference>
<evidence type="ECO:0000259" key="8">
    <source>
        <dbReference type="PROSITE" id="PS50850"/>
    </source>
</evidence>
<comment type="subcellular location">
    <subcellularLocation>
        <location evidence="1">Cell membrane</location>
        <topology evidence="1">Multi-pass membrane protein</topology>
    </subcellularLocation>
</comment>
<evidence type="ECO:0000256" key="7">
    <source>
        <dbReference type="SAM" id="Phobius"/>
    </source>
</evidence>
<evidence type="ECO:0000256" key="3">
    <source>
        <dbReference type="ARBA" id="ARBA00022692"/>
    </source>
</evidence>
<evidence type="ECO:0000256" key="2">
    <source>
        <dbReference type="ARBA" id="ARBA00022475"/>
    </source>
</evidence>
<feature type="transmembrane region" description="Helical" evidence="7">
    <location>
        <begin position="29"/>
        <end position="55"/>
    </location>
</feature>
<reference evidence="9 10" key="1">
    <citation type="submission" date="2023-09" db="EMBL/GenBank/DDBJ databases">
        <title>Description of three actinobacteria isolated from air of manufacturing shop in a pharmaceutical factory.</title>
        <authorList>
            <person name="Zhang D.-F."/>
        </authorList>
    </citation>
    <scope>NUCLEOTIDE SEQUENCE [LARGE SCALE GENOMIC DNA]</scope>
    <source>
        <strain evidence="9 10">LY-0111</strain>
    </source>
</reference>
<organism evidence="9 10">
    <name type="scientific">Nesterenkonia aerolata</name>
    <dbReference type="NCBI Taxonomy" id="3074079"/>
    <lineage>
        <taxon>Bacteria</taxon>
        <taxon>Bacillati</taxon>
        <taxon>Actinomycetota</taxon>
        <taxon>Actinomycetes</taxon>
        <taxon>Micrococcales</taxon>
        <taxon>Micrococcaceae</taxon>
        <taxon>Nesterenkonia</taxon>
    </lineage>
</organism>
<dbReference type="Proteomes" id="UP001251870">
    <property type="component" value="Unassembled WGS sequence"/>
</dbReference>
<keyword evidence="10" id="KW-1185">Reference proteome</keyword>
<feature type="domain" description="Major facilitator superfamily (MFS) profile" evidence="8">
    <location>
        <begin position="32"/>
        <end position="90"/>
    </location>
</feature>
<evidence type="ECO:0000256" key="6">
    <source>
        <dbReference type="SAM" id="MobiDB-lite"/>
    </source>
</evidence>
<evidence type="ECO:0000313" key="9">
    <source>
        <dbReference type="EMBL" id="MDR8019213.1"/>
    </source>
</evidence>
<accession>A0ABU2DRT3</accession>
<feature type="region of interest" description="Disordered" evidence="6">
    <location>
        <begin position="1"/>
        <end position="22"/>
    </location>
</feature>
<dbReference type="PANTHER" id="PTHR43124">
    <property type="entry name" value="PURINE EFFLUX PUMP PBUE"/>
    <property type="match status" value="1"/>
</dbReference>
<dbReference type="SUPFAM" id="SSF103473">
    <property type="entry name" value="MFS general substrate transporter"/>
    <property type="match status" value="1"/>
</dbReference>
<evidence type="ECO:0000256" key="1">
    <source>
        <dbReference type="ARBA" id="ARBA00004651"/>
    </source>
</evidence>